<reference evidence="2" key="1">
    <citation type="journal article" date="2019" name="Int. J. Syst. Evol. Microbiol.">
        <title>The Global Catalogue of Microorganisms (GCM) 10K type strain sequencing project: providing services to taxonomists for standard genome sequencing and annotation.</title>
        <authorList>
            <consortium name="The Broad Institute Genomics Platform"/>
            <consortium name="The Broad Institute Genome Sequencing Center for Infectious Disease"/>
            <person name="Wu L."/>
            <person name="Ma J."/>
        </authorList>
    </citation>
    <scope>NUCLEOTIDE SEQUENCE [LARGE SCALE GENOMIC DNA]</scope>
    <source>
        <strain evidence="2">CGMCC 4.7304</strain>
    </source>
</reference>
<accession>A0ABW0YZK8</accession>
<dbReference type="Proteomes" id="UP001596083">
    <property type="component" value="Unassembled WGS sequence"/>
</dbReference>
<comment type="caution">
    <text evidence="1">The sequence shown here is derived from an EMBL/GenBank/DDBJ whole genome shotgun (WGS) entry which is preliminary data.</text>
</comment>
<evidence type="ECO:0000313" key="1">
    <source>
        <dbReference type="EMBL" id="MFC5722024.1"/>
    </source>
</evidence>
<evidence type="ECO:0008006" key="3">
    <source>
        <dbReference type="Google" id="ProtNLM"/>
    </source>
</evidence>
<gene>
    <name evidence="1" type="ORF">ACFP1Z_17810</name>
</gene>
<proteinExistence type="predicted"/>
<dbReference type="SUPFAM" id="SSF53756">
    <property type="entry name" value="UDP-Glycosyltransferase/glycogen phosphorylase"/>
    <property type="match status" value="1"/>
</dbReference>
<dbReference type="EMBL" id="JBHSPB010000010">
    <property type="protein sequence ID" value="MFC5722024.1"/>
    <property type="molecule type" value="Genomic_DNA"/>
</dbReference>
<keyword evidence="2" id="KW-1185">Reference proteome</keyword>
<evidence type="ECO:0000313" key="2">
    <source>
        <dbReference type="Proteomes" id="UP001596083"/>
    </source>
</evidence>
<dbReference type="RefSeq" id="WP_390317385.1">
    <property type="nucleotide sequence ID" value="NZ_JBHSPB010000010.1"/>
</dbReference>
<sequence>MRDALPRPRAASLSLPLPLRVPVGPDAYRWRTFPAVRTLVVAARTVTSTVRVLESLPALLRGDVRVSVVFAYDPTSAFGDGVLDLLHDAGCRVMPWSQLGDIAPDLILSASENVDVPEGDCPVLVLPHGVGFQKLVPDSRSARTRLSGVVPDSLLEAGRAWLAVSHPDQEEQLLATHPKAAGRTLLVGDPCFDDLRGSLGQRAAHREALGVRNGQRLVVVSSTWGPTSLLGSAPDLPGRLLGALPYDEYRVAAILHPNVWAAHGAWQIRTLLADALDAGLVLVPPVHAWRSALVAADAVVGDHGSVTLYGAALGKPLLLAAFGSDAVPGTAGWDLGRSAPRLDTAGGLRRQLESVISGHPPDRYAHVAARAFADPGRALARLRTALYELLDLPEPDSAPPAARLLPSPEAETVPVTAWTVATAVSGRTVTVHRYPATVAGDGTAPGFTHLACADSEPDRRLTESASVLLHPAPAPTAVAARRRLTDTLASFPGARLAAVSLTGGGCLVGVHDGRVVEATVTGPAVDPGLPAAVVYACVRAGVALEGGAVSLRVGELRSEEVELRVRPGGAS</sequence>
<name>A0ABW0YZK8_9ACTN</name>
<organism evidence="1 2">
    <name type="scientific">Streptomyces gamaensis</name>
    <dbReference type="NCBI Taxonomy" id="1763542"/>
    <lineage>
        <taxon>Bacteria</taxon>
        <taxon>Bacillati</taxon>
        <taxon>Actinomycetota</taxon>
        <taxon>Actinomycetes</taxon>
        <taxon>Kitasatosporales</taxon>
        <taxon>Streptomycetaceae</taxon>
        <taxon>Streptomyces</taxon>
    </lineage>
</organism>
<protein>
    <recommendedName>
        <fullName evidence="3">Translation initiation factor 2</fullName>
    </recommendedName>
</protein>